<dbReference type="InterPro" id="IPR050902">
    <property type="entry name" value="ABC_Transporter_SBP"/>
</dbReference>
<accession>A0A0P6WI92</accession>
<dbReference type="Gene3D" id="3.40.50.1980">
    <property type="entry name" value="Nitrogenase molybdenum iron protein domain"/>
    <property type="match status" value="2"/>
</dbReference>
<sequence length="371" mass="39899">MRRGAAGLAAAVALMTFALAEPALATMRTIKDALGREVTIDAPAGRVVVMFNYEEFTAIAGADGWKRVVGINRAVWAGWRPAIWSRYVAKIPEIAEKPDVGSTDEGTFSAEKVIALKPDVLLMPQISWEATATARAQIEAAGIRIVAFDYNAQITERHAASTRAIGAVMGADARAEELASLYETKMADIQRRIASLPKGPKPKVYVEIGQTGAASVGNSYNGTMWGRILDNLGAENITNGRIPGPYGPLNPEYVLAANPEFIFIGGSSWVGRPNAVRLGYDATPEITRASLAPYAARPGWSDLKAIKAGEIHALEHGLARTLYDYTAQQYIAKRLYPAAFADVDPLAELAAYHAKYLPVPFSGTWALKLAP</sequence>
<feature type="chain" id="PRO_5006132417" evidence="1">
    <location>
        <begin position="21"/>
        <end position="371"/>
    </location>
</feature>
<evidence type="ECO:0000256" key="1">
    <source>
        <dbReference type="SAM" id="SignalP"/>
    </source>
</evidence>
<evidence type="ECO:0000313" key="4">
    <source>
        <dbReference type="Proteomes" id="UP000048984"/>
    </source>
</evidence>
<evidence type="ECO:0000313" key="3">
    <source>
        <dbReference type="EMBL" id="KPL56051.1"/>
    </source>
</evidence>
<reference evidence="3 4" key="2">
    <citation type="submission" date="2015-10" db="EMBL/GenBank/DDBJ databases">
        <title>Draft Genome Sequence of Prosthecomicrobium hirschii ATCC 27832.</title>
        <authorList>
            <person name="Daniel J."/>
            <person name="Givan S.A."/>
            <person name="Brun Y.V."/>
            <person name="Brown P.J."/>
        </authorList>
    </citation>
    <scope>NUCLEOTIDE SEQUENCE [LARGE SCALE GENOMIC DNA]</scope>
    <source>
        <strain evidence="3 4">16</strain>
    </source>
</reference>
<comment type="caution">
    <text evidence="3">The sequence shown here is derived from an EMBL/GenBank/DDBJ whole genome shotgun (WGS) entry which is preliminary data.</text>
</comment>
<organism evidence="3 4">
    <name type="scientific">Prosthecodimorpha hirschii</name>
    <dbReference type="NCBI Taxonomy" id="665126"/>
    <lineage>
        <taxon>Bacteria</taxon>
        <taxon>Pseudomonadati</taxon>
        <taxon>Pseudomonadota</taxon>
        <taxon>Alphaproteobacteria</taxon>
        <taxon>Hyphomicrobiales</taxon>
        <taxon>Ancalomicrobiaceae</taxon>
        <taxon>Prosthecodimorpha</taxon>
    </lineage>
</organism>
<reference evidence="3 4" key="1">
    <citation type="submission" date="2015-09" db="EMBL/GenBank/DDBJ databases">
        <authorList>
            <person name="Jackson K.R."/>
            <person name="Lunt B.L."/>
            <person name="Fisher J.N.B."/>
            <person name="Gardner A.V."/>
            <person name="Bailey M.E."/>
            <person name="Deus L.M."/>
            <person name="Earl A.S."/>
            <person name="Gibby P.D."/>
            <person name="Hartmann K.A."/>
            <person name="Liu J.E."/>
            <person name="Manci A.M."/>
            <person name="Nielsen D.A."/>
            <person name="Solomon M.B."/>
            <person name="Breakwell D.P."/>
            <person name="Burnett S.H."/>
            <person name="Grose J.H."/>
        </authorList>
    </citation>
    <scope>NUCLEOTIDE SEQUENCE [LARGE SCALE GENOMIC DNA]</scope>
    <source>
        <strain evidence="3 4">16</strain>
    </source>
</reference>
<proteinExistence type="predicted"/>
<dbReference type="Proteomes" id="UP000048984">
    <property type="component" value="Unassembled WGS sequence"/>
</dbReference>
<gene>
    <name evidence="3" type="ORF">ABB55_21220</name>
</gene>
<keyword evidence="1" id="KW-0732">Signal</keyword>
<dbReference type="PROSITE" id="PS50983">
    <property type="entry name" value="FE_B12_PBP"/>
    <property type="match status" value="1"/>
</dbReference>
<dbReference type="AlphaFoldDB" id="A0A0P6WI92"/>
<feature type="signal peptide" evidence="1">
    <location>
        <begin position="1"/>
        <end position="20"/>
    </location>
</feature>
<dbReference type="Pfam" id="PF01497">
    <property type="entry name" value="Peripla_BP_2"/>
    <property type="match status" value="1"/>
</dbReference>
<dbReference type="STRING" id="665126.ABB55_21220"/>
<dbReference type="PANTHER" id="PTHR30535:SF34">
    <property type="entry name" value="MOLYBDATE-BINDING PROTEIN MOLA"/>
    <property type="match status" value="1"/>
</dbReference>
<feature type="domain" description="Fe/B12 periplasmic-binding" evidence="2">
    <location>
        <begin position="36"/>
        <end position="343"/>
    </location>
</feature>
<evidence type="ECO:0000259" key="2">
    <source>
        <dbReference type="PROSITE" id="PS50983"/>
    </source>
</evidence>
<dbReference type="PANTHER" id="PTHR30535">
    <property type="entry name" value="VITAMIN B12-BINDING PROTEIN"/>
    <property type="match status" value="1"/>
</dbReference>
<dbReference type="SUPFAM" id="SSF53807">
    <property type="entry name" value="Helical backbone' metal receptor"/>
    <property type="match status" value="1"/>
</dbReference>
<keyword evidence="4" id="KW-1185">Reference proteome</keyword>
<protein>
    <submittedName>
        <fullName evidence="3">Iron siderophore ABC transporter substrate-binding protein</fullName>
    </submittedName>
</protein>
<dbReference type="InterPro" id="IPR002491">
    <property type="entry name" value="ABC_transptr_periplasmic_BD"/>
</dbReference>
<dbReference type="EMBL" id="LJYW01000001">
    <property type="protein sequence ID" value="KPL56051.1"/>
    <property type="molecule type" value="Genomic_DNA"/>
</dbReference>
<name>A0A0P6WI92_9HYPH</name>